<dbReference type="EMBL" id="FNUY01000009">
    <property type="protein sequence ID" value="SEG68854.1"/>
    <property type="molecule type" value="Genomic_DNA"/>
</dbReference>
<dbReference type="Proteomes" id="UP000236743">
    <property type="component" value="Unassembled WGS sequence"/>
</dbReference>
<protein>
    <submittedName>
        <fullName evidence="1">Uncharacterized protein</fullName>
    </submittedName>
</protein>
<accession>A0A1H6C7B1</accession>
<name>A0A1H6C7B1_9HYPH</name>
<organism evidence="1 2">
    <name type="scientific">Bosea lathyri</name>
    <dbReference type="NCBI Taxonomy" id="1036778"/>
    <lineage>
        <taxon>Bacteria</taxon>
        <taxon>Pseudomonadati</taxon>
        <taxon>Pseudomonadota</taxon>
        <taxon>Alphaproteobacteria</taxon>
        <taxon>Hyphomicrobiales</taxon>
        <taxon>Boseaceae</taxon>
        <taxon>Bosea</taxon>
    </lineage>
</organism>
<dbReference type="RefSeq" id="WP_103874347.1">
    <property type="nucleotide sequence ID" value="NZ_FNUY01000009.1"/>
</dbReference>
<sequence>MVQRSKRSMPRTKVEEMKAVLKPFHSEVRRWCGEIPIGSTVYVALESLNSALLLTDQQFNAEIDGRSQGKGDNGLQDFDCP</sequence>
<dbReference type="AlphaFoldDB" id="A0A1H6C7B1"/>
<dbReference type="OrthoDB" id="8163945at2"/>
<evidence type="ECO:0000313" key="1">
    <source>
        <dbReference type="EMBL" id="SEG68854.1"/>
    </source>
</evidence>
<proteinExistence type="predicted"/>
<evidence type="ECO:0000313" key="2">
    <source>
        <dbReference type="Proteomes" id="UP000236743"/>
    </source>
</evidence>
<keyword evidence="2" id="KW-1185">Reference proteome</keyword>
<gene>
    <name evidence="1" type="ORF">SAMN04488115_10992</name>
</gene>
<reference evidence="1 2" key="1">
    <citation type="submission" date="2016-10" db="EMBL/GenBank/DDBJ databases">
        <authorList>
            <person name="de Groot N.N."/>
        </authorList>
    </citation>
    <scope>NUCLEOTIDE SEQUENCE [LARGE SCALE GENOMIC DNA]</scope>
    <source>
        <strain evidence="1 2">DSM 26656</strain>
    </source>
</reference>